<sequence length="234" mass="25755">MYNLPTDVLTLSDFLFPSMMEYLLNSNTSIAIRIGCLFLFLIGVCKAIVYICEPNVTIAFPAVIKVDRLEMGCVITKSTSCTERKLCKKALEACVMDGNLQIYYPEDMKGQNIVVNHGSGNWFVETPITLLPEDATETPPPTDGRWIRPVIIICSVIAVAVAVVSGVYFYKSRKPGTPSPTNDTSQHGNILLDRITDPKDQVHMEKENGGANDALLNGFHAVSGSKEEHELDNT</sequence>
<proteinExistence type="predicted"/>
<keyword evidence="1" id="KW-0812">Transmembrane</keyword>
<feature type="transmembrane region" description="Helical" evidence="1">
    <location>
        <begin position="30"/>
        <end position="51"/>
    </location>
</feature>
<protein>
    <submittedName>
        <fullName evidence="2">Uncharacterized protein</fullName>
    </submittedName>
</protein>
<evidence type="ECO:0000313" key="2">
    <source>
        <dbReference type="EMBL" id="CAH2318659.1"/>
    </source>
</evidence>
<accession>A0AAD1T6K1</accession>
<keyword evidence="3" id="KW-1185">Reference proteome</keyword>
<dbReference type="Proteomes" id="UP001295444">
    <property type="component" value="Chromosome 10"/>
</dbReference>
<evidence type="ECO:0000256" key="1">
    <source>
        <dbReference type="SAM" id="Phobius"/>
    </source>
</evidence>
<keyword evidence="1" id="KW-0472">Membrane</keyword>
<name>A0AAD1T6K1_PELCU</name>
<reference evidence="2" key="1">
    <citation type="submission" date="2022-03" db="EMBL/GenBank/DDBJ databases">
        <authorList>
            <person name="Alioto T."/>
            <person name="Alioto T."/>
            <person name="Gomez Garrido J."/>
        </authorList>
    </citation>
    <scope>NUCLEOTIDE SEQUENCE</scope>
</reference>
<dbReference type="EMBL" id="OW240921">
    <property type="protein sequence ID" value="CAH2318659.1"/>
    <property type="molecule type" value="Genomic_DNA"/>
</dbReference>
<gene>
    <name evidence="2" type="ORF">PECUL_23A061669</name>
</gene>
<feature type="transmembrane region" description="Helical" evidence="1">
    <location>
        <begin position="146"/>
        <end position="170"/>
    </location>
</feature>
<keyword evidence="1" id="KW-1133">Transmembrane helix</keyword>
<evidence type="ECO:0000313" key="3">
    <source>
        <dbReference type="Proteomes" id="UP001295444"/>
    </source>
</evidence>
<organism evidence="2 3">
    <name type="scientific">Pelobates cultripes</name>
    <name type="common">Western spadefoot toad</name>
    <dbReference type="NCBI Taxonomy" id="61616"/>
    <lineage>
        <taxon>Eukaryota</taxon>
        <taxon>Metazoa</taxon>
        <taxon>Chordata</taxon>
        <taxon>Craniata</taxon>
        <taxon>Vertebrata</taxon>
        <taxon>Euteleostomi</taxon>
        <taxon>Amphibia</taxon>
        <taxon>Batrachia</taxon>
        <taxon>Anura</taxon>
        <taxon>Pelobatoidea</taxon>
        <taxon>Pelobatidae</taxon>
        <taxon>Pelobates</taxon>
    </lineage>
</organism>
<dbReference type="AlphaFoldDB" id="A0AAD1T6K1"/>